<name>A0A8T0NK24_PANVG</name>
<keyword evidence="2" id="KW-1185">Reference proteome</keyword>
<reference evidence="1" key="1">
    <citation type="submission" date="2020-05" db="EMBL/GenBank/DDBJ databases">
        <title>WGS assembly of Panicum virgatum.</title>
        <authorList>
            <person name="Lovell J.T."/>
            <person name="Jenkins J."/>
            <person name="Shu S."/>
            <person name="Juenger T.E."/>
            <person name="Schmutz J."/>
        </authorList>
    </citation>
    <scope>NUCLEOTIDE SEQUENCE</scope>
    <source>
        <strain evidence="1">AP13</strain>
    </source>
</reference>
<dbReference type="EMBL" id="CM029053">
    <property type="protein sequence ID" value="KAG2549583.1"/>
    <property type="molecule type" value="Genomic_DNA"/>
</dbReference>
<gene>
    <name evidence="1" type="ORF">PVAP13_9KG249513</name>
</gene>
<proteinExistence type="predicted"/>
<evidence type="ECO:0000313" key="2">
    <source>
        <dbReference type="Proteomes" id="UP000823388"/>
    </source>
</evidence>
<evidence type="ECO:0000313" key="1">
    <source>
        <dbReference type="EMBL" id="KAG2549583.1"/>
    </source>
</evidence>
<sequence>MVELLGKETGLPMVICLNCSRARVREARSKKKNLNISRVYMKCRPVVTSNGGGVTWTI</sequence>
<accession>A0A8T0NK24</accession>
<protein>
    <submittedName>
        <fullName evidence="1">Uncharacterized protein</fullName>
    </submittedName>
</protein>
<comment type="caution">
    <text evidence="1">The sequence shown here is derived from an EMBL/GenBank/DDBJ whole genome shotgun (WGS) entry which is preliminary data.</text>
</comment>
<dbReference type="AlphaFoldDB" id="A0A8T0NK24"/>
<organism evidence="1 2">
    <name type="scientific">Panicum virgatum</name>
    <name type="common">Blackwell switchgrass</name>
    <dbReference type="NCBI Taxonomy" id="38727"/>
    <lineage>
        <taxon>Eukaryota</taxon>
        <taxon>Viridiplantae</taxon>
        <taxon>Streptophyta</taxon>
        <taxon>Embryophyta</taxon>
        <taxon>Tracheophyta</taxon>
        <taxon>Spermatophyta</taxon>
        <taxon>Magnoliopsida</taxon>
        <taxon>Liliopsida</taxon>
        <taxon>Poales</taxon>
        <taxon>Poaceae</taxon>
        <taxon>PACMAD clade</taxon>
        <taxon>Panicoideae</taxon>
        <taxon>Panicodae</taxon>
        <taxon>Paniceae</taxon>
        <taxon>Panicinae</taxon>
        <taxon>Panicum</taxon>
        <taxon>Panicum sect. Hiantes</taxon>
    </lineage>
</organism>
<dbReference type="Proteomes" id="UP000823388">
    <property type="component" value="Chromosome 9K"/>
</dbReference>